<protein>
    <submittedName>
        <fullName evidence="8">Type IV secretory system conjugative DNA transfer family protein</fullName>
    </submittedName>
</protein>
<dbReference type="PANTHER" id="PTHR37937">
    <property type="entry name" value="CONJUGATIVE TRANSFER: DNA TRANSPORT"/>
    <property type="match status" value="1"/>
</dbReference>
<keyword evidence="2" id="KW-1003">Cell membrane</keyword>
<keyword evidence="4" id="KW-1133">Transmembrane helix</keyword>
<evidence type="ECO:0000256" key="5">
    <source>
        <dbReference type="ARBA" id="ARBA00023136"/>
    </source>
</evidence>
<evidence type="ECO:0000256" key="6">
    <source>
        <dbReference type="SAM" id="MobiDB-lite"/>
    </source>
</evidence>
<dbReference type="PANTHER" id="PTHR37937:SF1">
    <property type="entry name" value="CONJUGATIVE TRANSFER: DNA TRANSPORT"/>
    <property type="match status" value="1"/>
</dbReference>
<dbReference type="SUPFAM" id="SSF52540">
    <property type="entry name" value="P-loop containing nucleoside triphosphate hydrolases"/>
    <property type="match status" value="1"/>
</dbReference>
<feature type="region of interest" description="Disordered" evidence="6">
    <location>
        <begin position="114"/>
        <end position="134"/>
    </location>
</feature>
<evidence type="ECO:0000313" key="8">
    <source>
        <dbReference type="EMBL" id="KAB2376968.1"/>
    </source>
</evidence>
<feature type="compositionally biased region" description="Basic residues" evidence="6">
    <location>
        <begin position="120"/>
        <end position="134"/>
    </location>
</feature>
<evidence type="ECO:0000256" key="4">
    <source>
        <dbReference type="ARBA" id="ARBA00022989"/>
    </source>
</evidence>
<dbReference type="EMBL" id="WBMR01000076">
    <property type="protein sequence ID" value="KAB2376968.1"/>
    <property type="molecule type" value="Genomic_DNA"/>
</dbReference>
<feature type="region of interest" description="Disordered" evidence="6">
    <location>
        <begin position="638"/>
        <end position="750"/>
    </location>
</feature>
<feature type="domain" description="TraD/TraG TraM recognition site" evidence="7">
    <location>
        <begin position="465"/>
        <end position="583"/>
    </location>
</feature>
<feature type="compositionally biased region" description="Basic and acidic residues" evidence="6">
    <location>
        <begin position="42"/>
        <end position="53"/>
    </location>
</feature>
<dbReference type="GO" id="GO:0005886">
    <property type="term" value="C:plasma membrane"/>
    <property type="evidence" value="ECO:0007669"/>
    <property type="project" value="UniProtKB-SubCell"/>
</dbReference>
<feature type="compositionally biased region" description="Acidic residues" evidence="6">
    <location>
        <begin position="721"/>
        <end position="732"/>
    </location>
</feature>
<keyword evidence="3" id="KW-0812">Transmembrane</keyword>
<evidence type="ECO:0000259" key="7">
    <source>
        <dbReference type="Pfam" id="PF12696"/>
    </source>
</evidence>
<dbReference type="CDD" id="cd01127">
    <property type="entry name" value="TrwB_TraG_TraD_VirD4"/>
    <property type="match status" value="1"/>
</dbReference>
<dbReference type="Proteomes" id="UP000483004">
    <property type="component" value="Unassembled WGS sequence"/>
</dbReference>
<evidence type="ECO:0000256" key="2">
    <source>
        <dbReference type="ARBA" id="ARBA00022475"/>
    </source>
</evidence>
<dbReference type="Gene3D" id="3.40.50.300">
    <property type="entry name" value="P-loop containing nucleotide triphosphate hydrolases"/>
    <property type="match status" value="1"/>
</dbReference>
<reference evidence="8 9" key="1">
    <citation type="submission" date="2019-09" db="EMBL/GenBank/DDBJ databases">
        <title>Actinomadura physcomitrii sp. nov., a novel actinomycete isolated from moss [Physcomitrium sphaericum (Ludw) Fuernr].</title>
        <authorList>
            <person name="Liu C."/>
            <person name="Zhuang X."/>
        </authorList>
    </citation>
    <scope>NUCLEOTIDE SEQUENCE [LARGE SCALE GENOMIC DNA]</scope>
    <source>
        <strain evidence="8 9">CYP1-1B</strain>
    </source>
</reference>
<keyword evidence="9" id="KW-1185">Reference proteome</keyword>
<proteinExistence type="predicted"/>
<organism evidence="8 9">
    <name type="scientific">Actinomadura montaniterrae</name>
    <dbReference type="NCBI Taxonomy" id="1803903"/>
    <lineage>
        <taxon>Bacteria</taxon>
        <taxon>Bacillati</taxon>
        <taxon>Actinomycetota</taxon>
        <taxon>Actinomycetes</taxon>
        <taxon>Streptosporangiales</taxon>
        <taxon>Thermomonosporaceae</taxon>
        <taxon>Actinomadura</taxon>
    </lineage>
</organism>
<dbReference type="InterPro" id="IPR027417">
    <property type="entry name" value="P-loop_NTPase"/>
</dbReference>
<dbReference type="InterPro" id="IPR032689">
    <property type="entry name" value="TraG-D_C"/>
</dbReference>
<dbReference type="InterPro" id="IPR051539">
    <property type="entry name" value="T4SS-coupling_protein"/>
</dbReference>
<comment type="subcellular location">
    <subcellularLocation>
        <location evidence="1">Cell membrane</location>
        <topology evidence="1">Multi-pass membrane protein</topology>
    </subcellularLocation>
</comment>
<name>A0A6L3VP81_9ACTN</name>
<dbReference type="AlphaFoldDB" id="A0A6L3VP81"/>
<sequence>MSNPEIVGTGAAEIRSELTVSATTMTNRAKVGGAVVGGGRWGGDRVRDDERTPSRTGSAGLRARWSGGTMYAAAGAPLLPLAGPLHDLARLGPVAPALGAGVVAAAAAAGAMQRFGSGGQRRRRRGRSLSPRTRAKMRLRPGHGFATRGQLYRQYGRWPARRIARYGRPSLSRRDRWFGQWPEYAALHGRAQGLLHRWGVYSTFEDLVLFIAPPQEGKSQHAAASIVRAPGPVVVTSIRGDLIRDTAGLRQQRGYTWIFNPEGVGSYAGNMRWNPVAGCEDVMTAVRRAGYMVEASEARGLSDAAFWEDMASMTLASFMHAAALMGGNMSNVYTWIMDPGEAEHPIYVLSDHRQAAPVTLQVLRHLYAMPDKTREGVITTLSRVLRFMIHPEMTQILCPQVGGAFDFAEFLRSKDTVYLVSSTDGTAPTAPVFSAFLAELAAVSNQLGNKYKTTDGRVISRLDPPLTIVGDELGNTAPIPVDQWASWSAGSGIVIFMYFQTWSRIQERWGHHGAEALWGSSKMKIIGAGVTETAVLERMSKLIGKTDVREPDEITYDSRGRQVKRPRWTEVDIAPVADIRAIPSGKALVLRSTASAPTIITLTALRRLREFKRWVKAGRPVEGLVDVPERELPTVRPELAVPRPAPAPEPVIDEVSARRARRPSAAPPLPLPPRGPAEPPRPAPPRPVPAPAEPVEPPAAPPVPSPWSTISTPAPFGDATDAGDVETGEQDGADAIPPGFSPFHRRVGGA</sequence>
<feature type="compositionally biased region" description="Pro residues" evidence="6">
    <location>
        <begin position="665"/>
        <end position="705"/>
    </location>
</feature>
<feature type="region of interest" description="Disordered" evidence="6">
    <location>
        <begin position="39"/>
        <end position="61"/>
    </location>
</feature>
<dbReference type="OrthoDB" id="226701at2"/>
<evidence type="ECO:0000313" key="9">
    <source>
        <dbReference type="Proteomes" id="UP000483004"/>
    </source>
</evidence>
<comment type="caution">
    <text evidence="8">The sequence shown here is derived from an EMBL/GenBank/DDBJ whole genome shotgun (WGS) entry which is preliminary data.</text>
</comment>
<keyword evidence="5" id="KW-0472">Membrane</keyword>
<evidence type="ECO:0000256" key="1">
    <source>
        <dbReference type="ARBA" id="ARBA00004651"/>
    </source>
</evidence>
<gene>
    <name evidence="8" type="ORF">F9B16_24340</name>
</gene>
<dbReference type="Pfam" id="PF12696">
    <property type="entry name" value="TraG-D_C"/>
    <property type="match status" value="1"/>
</dbReference>
<accession>A0A6L3VP81</accession>
<evidence type="ECO:0000256" key="3">
    <source>
        <dbReference type="ARBA" id="ARBA00022692"/>
    </source>
</evidence>